<sequence length="748" mass="79263">MASILILVPLDGILPETGLDASWGYVLADAAEHHRAFGREVIFTFGPLSSLYSHVFLPSQRGEVFILNAVLVTTFCLCAIVITRPRFRLLVLLLPFIFSNFTLVDAFFLTLPWLVVPMAEGSRGGERWRSVAVLALSVVLGPLLLVKGTMMIPLVGSIGAASLVIARRSLVEALAVPCAAIASVIAVWLTVGQHLSDLPAYLRGVFAIATGYTDAMSDRGNSREIYVYIAASVALIVAQIVPRRAPIMPTLAAALILFVAFKAGFVRHDGHAVIASSTLLLVSFLLFLYSADLARGAGFVVGVAGWAFISAHYFPVNPAAQLANAVEELRRASSAVAATIADPDAYRRSFEERKARIAADVALPPTTGTVDLYSNSQSAVLASDRDYDPRPIFQSYSAYTPRLAQLNADHLTGPQAPQTIFFAHEPIDNRYPALEDGPSWPALLGQYRFRSFAKGYAVLDRINGASPASIGAVMTSGSFAFGKPVQVPLTAPFVWATMTFHPTLLGSLASILYKLPPLTMSVTTTDGQTKDYRLIAGMASAGFLMSPSVTSVANFVALRSTSADPLAMNRVTSISVRQGSGFGSWGSNFELRLAPLLVQPDAGVDEVALGHLDPGTPSGDLPTAGDCVIDFVGNKRVDGAPITITGSTATASGWGLVSSAKGQDGGRLRVSMTPEGGPTFYSPADRLARPDVDAYFKLQHPTKAGFVSQLNLQALKGAITLRVVQDSQDGAAACGKPVIVLHKDGGGG</sequence>
<evidence type="ECO:0000313" key="2">
    <source>
        <dbReference type="EMBL" id="MCW6511417.1"/>
    </source>
</evidence>
<feature type="transmembrane region" description="Helical" evidence="1">
    <location>
        <begin position="225"/>
        <end position="241"/>
    </location>
</feature>
<feature type="transmembrane region" description="Helical" evidence="1">
    <location>
        <begin position="64"/>
        <end position="82"/>
    </location>
</feature>
<accession>A0AA42CQF9</accession>
<gene>
    <name evidence="2" type="ORF">M8523_25880</name>
</gene>
<feature type="transmembrane region" description="Helical" evidence="1">
    <location>
        <begin position="248"/>
        <end position="266"/>
    </location>
</feature>
<keyword evidence="1" id="KW-0472">Membrane</keyword>
<dbReference type="Proteomes" id="UP001165667">
    <property type="component" value="Unassembled WGS sequence"/>
</dbReference>
<feature type="transmembrane region" description="Helical" evidence="1">
    <location>
        <begin position="89"/>
        <end position="111"/>
    </location>
</feature>
<dbReference type="EMBL" id="JAMOIM010000026">
    <property type="protein sequence ID" value="MCW6511417.1"/>
    <property type="molecule type" value="Genomic_DNA"/>
</dbReference>
<feature type="transmembrane region" description="Helical" evidence="1">
    <location>
        <begin position="170"/>
        <end position="191"/>
    </location>
</feature>
<evidence type="ECO:0000313" key="3">
    <source>
        <dbReference type="Proteomes" id="UP001165667"/>
    </source>
</evidence>
<feature type="transmembrane region" description="Helical" evidence="1">
    <location>
        <begin position="296"/>
        <end position="314"/>
    </location>
</feature>
<name>A0AA42CQF9_9HYPH</name>
<dbReference type="RefSeq" id="WP_282587795.1">
    <property type="nucleotide sequence ID" value="NZ_JAMOIM010000026.1"/>
</dbReference>
<protein>
    <recommendedName>
        <fullName evidence="4">Transmembrane protein</fullName>
    </recommendedName>
</protein>
<keyword evidence="3" id="KW-1185">Reference proteome</keyword>
<proteinExistence type="predicted"/>
<organism evidence="2 3">
    <name type="scientific">Lichenifustis flavocetrariae</name>
    <dbReference type="NCBI Taxonomy" id="2949735"/>
    <lineage>
        <taxon>Bacteria</taxon>
        <taxon>Pseudomonadati</taxon>
        <taxon>Pseudomonadota</taxon>
        <taxon>Alphaproteobacteria</taxon>
        <taxon>Hyphomicrobiales</taxon>
        <taxon>Lichenihabitantaceae</taxon>
        <taxon>Lichenifustis</taxon>
    </lineage>
</organism>
<feature type="transmembrane region" description="Helical" evidence="1">
    <location>
        <begin position="272"/>
        <end position="289"/>
    </location>
</feature>
<keyword evidence="1" id="KW-0812">Transmembrane</keyword>
<feature type="transmembrane region" description="Helical" evidence="1">
    <location>
        <begin position="131"/>
        <end position="158"/>
    </location>
</feature>
<evidence type="ECO:0000256" key="1">
    <source>
        <dbReference type="SAM" id="Phobius"/>
    </source>
</evidence>
<reference evidence="2" key="1">
    <citation type="submission" date="2022-05" db="EMBL/GenBank/DDBJ databases">
        <authorList>
            <person name="Pankratov T."/>
        </authorList>
    </citation>
    <scope>NUCLEOTIDE SEQUENCE</scope>
    <source>
        <strain evidence="2">BP6-180914</strain>
    </source>
</reference>
<dbReference type="AlphaFoldDB" id="A0AA42CQF9"/>
<keyword evidence="1" id="KW-1133">Transmembrane helix</keyword>
<comment type="caution">
    <text evidence="2">The sequence shown here is derived from an EMBL/GenBank/DDBJ whole genome shotgun (WGS) entry which is preliminary data.</text>
</comment>
<evidence type="ECO:0008006" key="4">
    <source>
        <dbReference type="Google" id="ProtNLM"/>
    </source>
</evidence>